<reference evidence="3 4" key="1">
    <citation type="submission" date="2018-03" db="EMBL/GenBank/DDBJ databases">
        <title>Genome sequencing of Simplicispira sp.</title>
        <authorList>
            <person name="Kim S.-J."/>
            <person name="Heo J."/>
            <person name="Kwon S.-W."/>
        </authorList>
    </citation>
    <scope>NUCLEOTIDE SEQUENCE [LARGE SCALE GENOMIC DNA]</scope>
    <source>
        <strain evidence="3 4">SC1-8</strain>
    </source>
</reference>
<accession>A0A2S0N2G0</accession>
<dbReference type="InterPro" id="IPR005346">
    <property type="entry name" value="RnfH"/>
</dbReference>
<dbReference type="EMBL" id="CP027669">
    <property type="protein sequence ID" value="AVO42338.1"/>
    <property type="molecule type" value="Genomic_DNA"/>
</dbReference>
<dbReference type="KEGG" id="simp:C6571_14480"/>
<dbReference type="InterPro" id="IPR016155">
    <property type="entry name" value="Mopterin_synth/thiamin_S_b"/>
</dbReference>
<dbReference type="Gene3D" id="3.10.20.280">
    <property type="entry name" value="RnfH-like"/>
    <property type="match status" value="1"/>
</dbReference>
<dbReference type="SUPFAM" id="SSF54285">
    <property type="entry name" value="MoaD/ThiS"/>
    <property type="match status" value="1"/>
</dbReference>
<organism evidence="3 4">
    <name type="scientific">Simplicispira suum</name>
    <dbReference type="NCBI Taxonomy" id="2109915"/>
    <lineage>
        <taxon>Bacteria</taxon>
        <taxon>Pseudomonadati</taxon>
        <taxon>Pseudomonadota</taxon>
        <taxon>Betaproteobacteria</taxon>
        <taxon>Burkholderiales</taxon>
        <taxon>Comamonadaceae</taxon>
        <taxon>Simplicispira</taxon>
    </lineage>
</organism>
<dbReference type="OrthoDB" id="9796575at2"/>
<proteinExistence type="inferred from homology"/>
<dbReference type="Pfam" id="PF03658">
    <property type="entry name" value="Ub-RnfH"/>
    <property type="match status" value="1"/>
</dbReference>
<evidence type="ECO:0000256" key="2">
    <source>
        <dbReference type="HAMAP-Rule" id="MF_00460"/>
    </source>
</evidence>
<evidence type="ECO:0000256" key="1">
    <source>
        <dbReference type="ARBA" id="ARBA00010645"/>
    </source>
</evidence>
<dbReference type="Proteomes" id="UP000239326">
    <property type="component" value="Chromosome"/>
</dbReference>
<keyword evidence="4" id="KW-1185">Reference proteome</keyword>
<sequence length="107" mass="11333">MADAQAPAGKLRISVWACTGPGAVREWAGDLPAGAQVIDALNACGWADREAGGVAGVWGRVVPLGHGLRDGDRVEIYRALTVDPKVARRERFVQQGRRGAGLFARGR</sequence>
<dbReference type="RefSeq" id="WP_106447315.1">
    <property type="nucleotide sequence ID" value="NZ_CP027669.1"/>
</dbReference>
<evidence type="ECO:0000313" key="3">
    <source>
        <dbReference type="EMBL" id="AVO42338.1"/>
    </source>
</evidence>
<dbReference type="HAMAP" id="MF_00460">
    <property type="entry name" value="UPF0125_RnfH"/>
    <property type="match status" value="1"/>
</dbReference>
<name>A0A2S0N2G0_9BURK</name>
<dbReference type="InterPro" id="IPR037021">
    <property type="entry name" value="RnfH_sf"/>
</dbReference>
<protein>
    <recommendedName>
        <fullName evidence="2">UPF0125 protein C6571_14480</fullName>
    </recommendedName>
</protein>
<dbReference type="AlphaFoldDB" id="A0A2S0N2G0"/>
<gene>
    <name evidence="3" type="ORF">C6571_14480</name>
</gene>
<comment type="similarity">
    <text evidence="1 2">Belongs to the UPF0125 (RnfH) family.</text>
</comment>
<evidence type="ECO:0000313" key="4">
    <source>
        <dbReference type="Proteomes" id="UP000239326"/>
    </source>
</evidence>